<feature type="binding site" evidence="8">
    <location>
        <position position="78"/>
    </location>
    <ligand>
        <name>tRNA</name>
        <dbReference type="ChEBI" id="CHEBI:17843"/>
    </ligand>
</feature>
<feature type="binding site" evidence="8">
    <location>
        <position position="17"/>
    </location>
    <ligand>
        <name>tRNA</name>
        <dbReference type="ChEBI" id="CHEBI:17843"/>
    </ligand>
</feature>
<evidence type="ECO:0000256" key="2">
    <source>
        <dbReference type="ARBA" id="ARBA00022555"/>
    </source>
</evidence>
<dbReference type="EC" id="3.1.1.29" evidence="1 8"/>
<feature type="binding site" evidence="8">
    <location>
        <position position="80"/>
    </location>
    <ligand>
        <name>tRNA</name>
        <dbReference type="ChEBI" id="CHEBI:17843"/>
    </ligand>
</feature>
<dbReference type="GO" id="GO:0000049">
    <property type="term" value="F:tRNA binding"/>
    <property type="evidence" value="ECO:0007669"/>
    <property type="project" value="UniProtKB-UniRule"/>
</dbReference>
<reference evidence="9 10" key="1">
    <citation type="submission" date="2017-07" db="EMBL/GenBank/DDBJ databases">
        <authorList>
            <person name="Sun Z.S."/>
            <person name="Albrecht U."/>
            <person name="Echele G."/>
            <person name="Lee C.C."/>
        </authorList>
    </citation>
    <scope>NUCLEOTIDE SEQUENCE [LARGE SCALE GENOMIC DNA]</scope>
    <source>
        <strain evidence="9 10">P16-029</strain>
    </source>
</reference>
<evidence type="ECO:0000256" key="6">
    <source>
        <dbReference type="ARBA" id="ARBA00048707"/>
    </source>
</evidence>
<protein>
    <recommendedName>
        <fullName evidence="7 8">Peptidyl-tRNA hydrolase</fullName>
        <shortName evidence="8">Pth</shortName>
        <ecNumber evidence="1 8">3.1.1.29</ecNumber>
    </recommendedName>
</protein>
<dbReference type="PROSITE" id="PS01196">
    <property type="entry name" value="PEPT_TRNA_HYDROL_2"/>
    <property type="match status" value="1"/>
</dbReference>
<dbReference type="GO" id="GO:0005737">
    <property type="term" value="C:cytoplasm"/>
    <property type="evidence" value="ECO:0007669"/>
    <property type="project" value="UniProtKB-SubCell"/>
</dbReference>
<dbReference type="FunFam" id="3.40.50.1470:FF:000001">
    <property type="entry name" value="Peptidyl-tRNA hydrolase"/>
    <property type="match status" value="1"/>
</dbReference>
<dbReference type="Pfam" id="PF01195">
    <property type="entry name" value="Pept_tRNA_hydro"/>
    <property type="match status" value="1"/>
</dbReference>
<comment type="similarity">
    <text evidence="5 8">Belongs to the PTH family.</text>
</comment>
<dbReference type="GO" id="GO:0072344">
    <property type="term" value="P:rescue of stalled ribosome"/>
    <property type="evidence" value="ECO:0007669"/>
    <property type="project" value="UniProtKB-UniRule"/>
</dbReference>
<evidence type="ECO:0000256" key="5">
    <source>
        <dbReference type="ARBA" id="ARBA00038063"/>
    </source>
</evidence>
<dbReference type="SUPFAM" id="SSF53178">
    <property type="entry name" value="Peptidyl-tRNA hydrolase-like"/>
    <property type="match status" value="1"/>
</dbReference>
<keyword evidence="8" id="KW-0963">Cytoplasm</keyword>
<comment type="caution">
    <text evidence="9">The sequence shown here is derived from an EMBL/GenBank/DDBJ whole genome shotgun (WGS) entry which is preliminary data.</text>
</comment>
<dbReference type="PANTHER" id="PTHR17224:SF1">
    <property type="entry name" value="PEPTIDYL-TRNA HYDROLASE"/>
    <property type="match status" value="1"/>
</dbReference>
<organism evidence="9 10">
    <name type="scientific">Cutibacterium avidum</name>
    <dbReference type="NCBI Taxonomy" id="33010"/>
    <lineage>
        <taxon>Bacteria</taxon>
        <taxon>Bacillati</taxon>
        <taxon>Actinomycetota</taxon>
        <taxon>Actinomycetes</taxon>
        <taxon>Propionibacteriales</taxon>
        <taxon>Propionibacteriaceae</taxon>
        <taxon>Cutibacterium</taxon>
    </lineage>
</organism>
<dbReference type="NCBIfam" id="TIGR00447">
    <property type="entry name" value="pth"/>
    <property type="match status" value="1"/>
</dbReference>
<proteinExistence type="inferred from homology"/>
<evidence type="ECO:0000256" key="7">
    <source>
        <dbReference type="ARBA" id="ARBA00050038"/>
    </source>
</evidence>
<feature type="active site" description="Proton acceptor" evidence="8">
    <location>
        <position position="22"/>
    </location>
</feature>
<comment type="function">
    <text evidence="8">Hydrolyzes ribosome-free peptidyl-tRNAs (with 1 or more amino acids incorporated), which drop off the ribosome during protein synthesis, or as a result of ribosome stalling.</text>
</comment>
<evidence type="ECO:0000256" key="1">
    <source>
        <dbReference type="ARBA" id="ARBA00013260"/>
    </source>
</evidence>
<dbReference type="Proteomes" id="UP000259211">
    <property type="component" value="Unassembled WGS sequence"/>
</dbReference>
<gene>
    <name evidence="8" type="primary">pth</name>
    <name evidence="9" type="ORF">CHT91_03240</name>
</gene>
<keyword evidence="2 8" id="KW-0820">tRNA-binding</keyword>
<dbReference type="AlphaFoldDB" id="A0A3E2DKA4"/>
<dbReference type="InterPro" id="IPR001328">
    <property type="entry name" value="Pept_tRNA_hydro"/>
</dbReference>
<keyword evidence="4 8" id="KW-0694">RNA-binding</keyword>
<evidence type="ECO:0000313" key="10">
    <source>
        <dbReference type="Proteomes" id="UP000259211"/>
    </source>
</evidence>
<evidence type="ECO:0000256" key="3">
    <source>
        <dbReference type="ARBA" id="ARBA00022801"/>
    </source>
</evidence>
<comment type="subcellular location">
    <subcellularLocation>
        <location evidence="8">Cytoplasm</location>
    </subcellularLocation>
</comment>
<feature type="site" description="Stabilizes the basic form of H active site to accept a proton" evidence="8">
    <location>
        <position position="105"/>
    </location>
</feature>
<dbReference type="RefSeq" id="WP_065673637.1">
    <property type="nucleotide sequence ID" value="NZ_LYSN01000016.1"/>
</dbReference>
<keyword evidence="3 8" id="KW-0378">Hydrolase</keyword>
<evidence type="ECO:0000256" key="4">
    <source>
        <dbReference type="ARBA" id="ARBA00022884"/>
    </source>
</evidence>
<evidence type="ECO:0000313" key="9">
    <source>
        <dbReference type="EMBL" id="RFT45847.1"/>
    </source>
</evidence>
<evidence type="ECO:0000256" key="8">
    <source>
        <dbReference type="HAMAP-Rule" id="MF_00083"/>
    </source>
</evidence>
<dbReference type="PANTHER" id="PTHR17224">
    <property type="entry name" value="PEPTIDYL-TRNA HYDROLASE"/>
    <property type="match status" value="1"/>
</dbReference>
<dbReference type="GO" id="GO:0004045">
    <property type="term" value="F:peptidyl-tRNA hydrolase activity"/>
    <property type="evidence" value="ECO:0007669"/>
    <property type="project" value="UniProtKB-UniRule"/>
</dbReference>
<name>A0A3E2DKA4_9ACTN</name>
<sequence length="200" mass="21360">MSPSWLVIGLGNPGPRYDGTRHNVGVDVITELCRRAGEKLSSARGQRAELARTRIGSAGLGAPAANAQAVTLMRSRTYMNESGIAVRKVADFAGITPDHLIVIHDEIDLDPGRLRLKSGGGDNGHNGLKSIRAHLHTGDFIRVRVGVGRPPGRQDPADWVLARVPAKQRADMDVQVALAADAVETIITHGLTAAQNRFNS</sequence>
<dbReference type="InterPro" id="IPR018171">
    <property type="entry name" value="Pept_tRNA_hydro_CS"/>
</dbReference>
<comment type="function">
    <text evidence="8">Catalyzes the release of premature peptidyl moieties from peptidyl-tRNA molecules trapped in stalled 50S ribosomal subunits, and thus maintains levels of free tRNAs and 50S ribosomes.</text>
</comment>
<dbReference type="CDD" id="cd00462">
    <property type="entry name" value="PTH"/>
    <property type="match status" value="1"/>
</dbReference>
<comment type="catalytic activity">
    <reaction evidence="6 8">
        <text>an N-acyl-L-alpha-aminoacyl-tRNA + H2O = an N-acyl-L-amino acid + a tRNA + H(+)</text>
        <dbReference type="Rhea" id="RHEA:54448"/>
        <dbReference type="Rhea" id="RHEA-COMP:10123"/>
        <dbReference type="Rhea" id="RHEA-COMP:13883"/>
        <dbReference type="ChEBI" id="CHEBI:15377"/>
        <dbReference type="ChEBI" id="CHEBI:15378"/>
        <dbReference type="ChEBI" id="CHEBI:59874"/>
        <dbReference type="ChEBI" id="CHEBI:78442"/>
        <dbReference type="ChEBI" id="CHEBI:138191"/>
        <dbReference type="EC" id="3.1.1.29"/>
    </reaction>
</comment>
<dbReference type="HAMAP" id="MF_00083">
    <property type="entry name" value="Pept_tRNA_hydro_bact"/>
    <property type="match status" value="1"/>
</dbReference>
<feature type="site" description="Discriminates between blocked and unblocked aminoacyl-tRNA" evidence="8">
    <location>
        <position position="12"/>
    </location>
</feature>
<dbReference type="Gene3D" id="3.40.50.1470">
    <property type="entry name" value="Peptidyl-tRNA hydrolase"/>
    <property type="match status" value="1"/>
</dbReference>
<dbReference type="InterPro" id="IPR036416">
    <property type="entry name" value="Pept_tRNA_hydro_sf"/>
</dbReference>
<comment type="subunit">
    <text evidence="8">Monomer.</text>
</comment>
<feature type="binding site" evidence="8">
    <location>
        <position position="126"/>
    </location>
    <ligand>
        <name>tRNA</name>
        <dbReference type="ChEBI" id="CHEBI:17843"/>
    </ligand>
</feature>
<accession>A0A3E2DKA4</accession>
<dbReference type="GO" id="GO:0006515">
    <property type="term" value="P:protein quality control for misfolded or incompletely synthesized proteins"/>
    <property type="evidence" value="ECO:0007669"/>
    <property type="project" value="UniProtKB-UniRule"/>
</dbReference>
<dbReference type="EMBL" id="NOWI01000003">
    <property type="protein sequence ID" value="RFT45847.1"/>
    <property type="molecule type" value="Genomic_DNA"/>
</dbReference>